<dbReference type="RefSeq" id="WP_340331804.1">
    <property type="nucleotide sequence ID" value="NZ_JAZHOF010000010.1"/>
</dbReference>
<evidence type="ECO:0000256" key="1">
    <source>
        <dbReference type="SAM" id="SignalP"/>
    </source>
</evidence>
<gene>
    <name evidence="2" type="ORF">V3328_21630</name>
</gene>
<protein>
    <submittedName>
        <fullName evidence="2">Copper chaperone PCu(A)C</fullName>
    </submittedName>
</protein>
<evidence type="ECO:0000313" key="2">
    <source>
        <dbReference type="EMBL" id="MEJ8574102.1"/>
    </source>
</evidence>
<dbReference type="EMBL" id="JAZHOF010000010">
    <property type="protein sequence ID" value="MEJ8574102.1"/>
    <property type="molecule type" value="Genomic_DNA"/>
</dbReference>
<dbReference type="Pfam" id="PF04314">
    <property type="entry name" value="PCuAC"/>
    <property type="match status" value="1"/>
</dbReference>
<dbReference type="PANTHER" id="PTHR36302:SF1">
    <property type="entry name" value="COPPER CHAPERONE PCU(A)C"/>
    <property type="match status" value="1"/>
</dbReference>
<keyword evidence="1" id="KW-0732">Signal</keyword>
<feature type="chain" id="PRO_5043499883" evidence="1">
    <location>
        <begin position="23"/>
        <end position="161"/>
    </location>
</feature>
<dbReference type="InterPro" id="IPR007410">
    <property type="entry name" value="LpqE-like"/>
</dbReference>
<sequence>MRKYILAAVFAAILPVAGPAGAHDYKAGDLTIGHPWTRAMPPGAKVGGGFLVITNDGDTADTLLAVTSPRADRGEVHEMAMDGGVMKMRELETGLEIPAGATVELKPGGYHIMFMGVTDGFKEGERVPAVLVFEKSGEVAVEFSTSPVGAKDMPHKHGQTN</sequence>
<dbReference type="InterPro" id="IPR058248">
    <property type="entry name" value="Lxx211020-like"/>
</dbReference>
<evidence type="ECO:0000313" key="3">
    <source>
        <dbReference type="Proteomes" id="UP001378188"/>
    </source>
</evidence>
<reference evidence="2 3" key="1">
    <citation type="submission" date="2024-02" db="EMBL/GenBank/DDBJ databases">
        <title>Genome analysis and characterization of Microbaculum marinisediminis sp. nov., isolated from marine sediment.</title>
        <authorList>
            <person name="Du Z.-J."/>
            <person name="Ye Y.-Q."/>
            <person name="Zhang Z.-R."/>
            <person name="Yuan S.-M."/>
            <person name="Zhang X.-Y."/>
        </authorList>
    </citation>
    <scope>NUCLEOTIDE SEQUENCE [LARGE SCALE GENOMIC DNA]</scope>
    <source>
        <strain evidence="2 3">SDUM1044001</strain>
    </source>
</reference>
<accession>A0AAW9RUZ5</accession>
<name>A0AAW9RUZ5_9HYPH</name>
<dbReference type="Gene3D" id="2.60.40.1890">
    <property type="entry name" value="PCu(A)C copper chaperone"/>
    <property type="match status" value="1"/>
</dbReference>
<dbReference type="PANTHER" id="PTHR36302">
    <property type="entry name" value="BLR7088 PROTEIN"/>
    <property type="match status" value="1"/>
</dbReference>
<proteinExistence type="predicted"/>
<dbReference type="SUPFAM" id="SSF110087">
    <property type="entry name" value="DR1885-like metal-binding protein"/>
    <property type="match status" value="1"/>
</dbReference>
<dbReference type="Proteomes" id="UP001378188">
    <property type="component" value="Unassembled WGS sequence"/>
</dbReference>
<organism evidence="2 3">
    <name type="scientific">Microbaculum marinum</name>
    <dbReference type="NCBI Taxonomy" id="1764581"/>
    <lineage>
        <taxon>Bacteria</taxon>
        <taxon>Pseudomonadati</taxon>
        <taxon>Pseudomonadota</taxon>
        <taxon>Alphaproteobacteria</taxon>
        <taxon>Hyphomicrobiales</taxon>
        <taxon>Tepidamorphaceae</taxon>
        <taxon>Microbaculum</taxon>
    </lineage>
</organism>
<comment type="caution">
    <text evidence="2">The sequence shown here is derived from an EMBL/GenBank/DDBJ whole genome shotgun (WGS) entry which is preliminary data.</text>
</comment>
<dbReference type="AlphaFoldDB" id="A0AAW9RUZ5"/>
<feature type="signal peptide" evidence="1">
    <location>
        <begin position="1"/>
        <end position="22"/>
    </location>
</feature>
<dbReference type="InterPro" id="IPR036182">
    <property type="entry name" value="PCuAC_sf"/>
</dbReference>
<keyword evidence="3" id="KW-1185">Reference proteome</keyword>